<sequence>MLLLLLIHTNKMGVRDAVKAGAAEVKNARNEQAGGDSRANAPPPPKRDTWPSGLCSCSSGVCCWAMFCCCCHVPQLLVRSGKHQPGESKLSGCCNEQPLPLAPCSCVNVPLCWLMFVCPIVGWCQVCSIRKFSRDQWLDTEAYQSTIPRWLVRCMCCCFNLQQCDTCLIATCCPCCSNIQAHVLMDEELGSAV</sequence>
<accession>A0A7S4UUN2</accession>
<dbReference type="AlphaFoldDB" id="A0A7S4UUN2"/>
<name>A0A7S4UUN2_9EUKA</name>
<dbReference type="EMBL" id="HBKR01033326">
    <property type="protein sequence ID" value="CAE2330275.1"/>
    <property type="molecule type" value="Transcribed_RNA"/>
</dbReference>
<evidence type="ECO:0000313" key="1">
    <source>
        <dbReference type="EMBL" id="CAE2330275.1"/>
    </source>
</evidence>
<proteinExistence type="predicted"/>
<protein>
    <submittedName>
        <fullName evidence="1">Uncharacterized protein</fullName>
    </submittedName>
</protein>
<reference evidence="1" key="1">
    <citation type="submission" date="2021-01" db="EMBL/GenBank/DDBJ databases">
        <authorList>
            <person name="Corre E."/>
            <person name="Pelletier E."/>
            <person name="Niang G."/>
            <person name="Scheremetjew M."/>
            <person name="Finn R."/>
            <person name="Kale V."/>
            <person name="Holt S."/>
            <person name="Cochrane G."/>
            <person name="Meng A."/>
            <person name="Brown T."/>
            <person name="Cohen L."/>
        </authorList>
    </citation>
    <scope>NUCLEOTIDE SEQUENCE</scope>
    <source>
        <strain evidence="1">SoJaBio B1-5/56/2</strain>
    </source>
</reference>
<gene>
    <name evidence="1" type="ORF">NAES01612_LOCUS21843</name>
</gene>
<organism evidence="1">
    <name type="scientific">Paramoeba aestuarina</name>
    <dbReference type="NCBI Taxonomy" id="180227"/>
    <lineage>
        <taxon>Eukaryota</taxon>
        <taxon>Amoebozoa</taxon>
        <taxon>Discosea</taxon>
        <taxon>Flabellinia</taxon>
        <taxon>Dactylopodida</taxon>
        <taxon>Paramoebidae</taxon>
        <taxon>Paramoeba</taxon>
    </lineage>
</organism>